<organism evidence="1 2">
    <name type="scientific">Ogataea philodendri</name>
    <dbReference type="NCBI Taxonomy" id="1378263"/>
    <lineage>
        <taxon>Eukaryota</taxon>
        <taxon>Fungi</taxon>
        <taxon>Dikarya</taxon>
        <taxon>Ascomycota</taxon>
        <taxon>Saccharomycotina</taxon>
        <taxon>Pichiomycetes</taxon>
        <taxon>Pichiales</taxon>
        <taxon>Pichiaceae</taxon>
        <taxon>Ogataea</taxon>
    </lineage>
</organism>
<evidence type="ECO:0000313" key="1">
    <source>
        <dbReference type="EMBL" id="KAH3661506.1"/>
    </source>
</evidence>
<dbReference type="Gene3D" id="2.60.120.620">
    <property type="entry name" value="q2cbj1_9rhob like domain"/>
    <property type="match status" value="1"/>
</dbReference>
<comment type="caution">
    <text evidence="1">The sequence shown here is derived from an EMBL/GenBank/DDBJ whole genome shotgun (WGS) entry which is preliminary data.</text>
</comment>
<sequence>MSTTVVEAPVKELATLKLVPGETEKEQKDKIIKSVLDRIAKQTYGDWRDELLENGYVVVKNVIPREKAREYQKQAFKWMNRFSDKFDPQNPETWVRENLPPSSKINSFSTHCLPHEKFIWDVRMEPGVLKAFEDLWGTEKLVVSFDAMNVTFPNRKDKEPLAAWPHVDQSPYLRGMQCSQGIVSLSDSGPEDGGLVVYRGTHKLVDEFFDTVVPKEEWNEKNFHTMTKDQLQWFLDRGCEEVKVECEAGDLIIWDSRTIHWGKEPSETSKTIRTAVYACYTPVEFASQKCLDDKKAIFESWEGTTHWSHGEVLRRSRKAYHPDGTEFENNRDEPFEKPVLSDRLLQLAGAKSYD</sequence>
<dbReference type="Pfam" id="PF05721">
    <property type="entry name" value="PhyH"/>
    <property type="match status" value="1"/>
</dbReference>
<dbReference type="RefSeq" id="XP_046058619.1">
    <property type="nucleotide sequence ID" value="XM_046207632.1"/>
</dbReference>
<dbReference type="InterPro" id="IPR008775">
    <property type="entry name" value="Phytyl_CoA_dOase-like"/>
</dbReference>
<gene>
    <name evidence="1" type="ORF">OGAPHI_006353</name>
</gene>
<accession>A0A9P8T1B5</accession>
<dbReference type="GeneID" id="70238317"/>
<name>A0A9P8T1B5_9ASCO</name>
<keyword evidence="2" id="KW-1185">Reference proteome</keyword>
<proteinExistence type="predicted"/>
<dbReference type="EMBL" id="JAEUBE010000439">
    <property type="protein sequence ID" value="KAH3661506.1"/>
    <property type="molecule type" value="Genomic_DNA"/>
</dbReference>
<dbReference type="AlphaFoldDB" id="A0A9P8T1B5"/>
<reference evidence="1" key="2">
    <citation type="submission" date="2021-01" db="EMBL/GenBank/DDBJ databases">
        <authorList>
            <person name="Schikora-Tamarit M.A."/>
        </authorList>
    </citation>
    <scope>NUCLEOTIDE SEQUENCE</scope>
    <source>
        <strain evidence="1">CBS6075</strain>
    </source>
</reference>
<dbReference type="OrthoDB" id="445007at2759"/>
<dbReference type="PANTHER" id="PTHR31630">
    <property type="entry name" value="PHYTANOYL-COA DIOXYGENASE-RELATED-RELATED"/>
    <property type="match status" value="1"/>
</dbReference>
<dbReference type="PANTHER" id="PTHR31630:SF6">
    <property type="entry name" value="PHYTANOYL-COA DIOXYGENASE-RELATED"/>
    <property type="match status" value="1"/>
</dbReference>
<dbReference type="SUPFAM" id="SSF51197">
    <property type="entry name" value="Clavaminate synthase-like"/>
    <property type="match status" value="1"/>
</dbReference>
<protein>
    <recommendedName>
        <fullName evidence="3">Phytanoyl-CoA dioxygenase</fullName>
    </recommendedName>
</protein>
<dbReference type="Proteomes" id="UP000769157">
    <property type="component" value="Unassembled WGS sequence"/>
</dbReference>
<evidence type="ECO:0000313" key="2">
    <source>
        <dbReference type="Proteomes" id="UP000769157"/>
    </source>
</evidence>
<reference evidence="1" key="1">
    <citation type="journal article" date="2021" name="Open Biol.">
        <title>Shared evolutionary footprints suggest mitochondrial oxidative damage underlies multiple complex I losses in fungi.</title>
        <authorList>
            <person name="Schikora-Tamarit M.A."/>
            <person name="Marcet-Houben M."/>
            <person name="Nosek J."/>
            <person name="Gabaldon T."/>
        </authorList>
    </citation>
    <scope>NUCLEOTIDE SEQUENCE</scope>
    <source>
        <strain evidence="1">CBS6075</strain>
    </source>
</reference>
<evidence type="ECO:0008006" key="3">
    <source>
        <dbReference type="Google" id="ProtNLM"/>
    </source>
</evidence>